<dbReference type="InterPro" id="IPR030395">
    <property type="entry name" value="GP_PDE_dom"/>
</dbReference>
<name>A0A3N2DKG3_9GAMM</name>
<accession>A0A3N2DKG3</accession>
<dbReference type="GO" id="GO:0008081">
    <property type="term" value="F:phosphoric diester hydrolase activity"/>
    <property type="evidence" value="ECO:0007669"/>
    <property type="project" value="InterPro"/>
</dbReference>
<organism evidence="2 3">
    <name type="scientific">Sinobacterium caligoides</name>
    <dbReference type="NCBI Taxonomy" id="933926"/>
    <lineage>
        <taxon>Bacteria</taxon>
        <taxon>Pseudomonadati</taxon>
        <taxon>Pseudomonadota</taxon>
        <taxon>Gammaproteobacteria</taxon>
        <taxon>Cellvibrionales</taxon>
        <taxon>Spongiibacteraceae</taxon>
        <taxon>Sinobacterium</taxon>
    </lineage>
</organism>
<proteinExistence type="predicted"/>
<dbReference type="OrthoDB" id="9795622at2"/>
<dbReference type="RefSeq" id="WP_123713260.1">
    <property type="nucleotide sequence ID" value="NZ_RKHR01000005.1"/>
</dbReference>
<dbReference type="Proteomes" id="UP000275394">
    <property type="component" value="Unassembled WGS sequence"/>
</dbReference>
<dbReference type="SUPFAM" id="SSF51695">
    <property type="entry name" value="PLC-like phosphodiesterases"/>
    <property type="match status" value="1"/>
</dbReference>
<dbReference type="Gene3D" id="3.20.20.190">
    <property type="entry name" value="Phosphatidylinositol (PI) phosphodiesterase"/>
    <property type="match status" value="1"/>
</dbReference>
<dbReference type="PANTHER" id="PTHR46211">
    <property type="entry name" value="GLYCEROPHOSPHORYL DIESTER PHOSPHODIESTERASE"/>
    <property type="match status" value="1"/>
</dbReference>
<dbReference type="PANTHER" id="PTHR46211:SF1">
    <property type="entry name" value="GLYCEROPHOSPHODIESTER PHOSPHODIESTERASE, CYTOPLASMIC"/>
    <property type="match status" value="1"/>
</dbReference>
<dbReference type="CDD" id="cd08556">
    <property type="entry name" value="GDPD"/>
    <property type="match status" value="1"/>
</dbReference>
<dbReference type="PROSITE" id="PS51704">
    <property type="entry name" value="GP_PDE"/>
    <property type="match status" value="1"/>
</dbReference>
<reference evidence="2 3" key="1">
    <citation type="submission" date="2018-11" db="EMBL/GenBank/DDBJ databases">
        <title>Genomic Encyclopedia of Type Strains, Phase IV (KMG-IV): sequencing the most valuable type-strain genomes for metagenomic binning, comparative biology and taxonomic classification.</title>
        <authorList>
            <person name="Goeker M."/>
        </authorList>
    </citation>
    <scope>NUCLEOTIDE SEQUENCE [LARGE SCALE GENOMIC DNA]</scope>
    <source>
        <strain evidence="2 3">DSM 100316</strain>
    </source>
</reference>
<evidence type="ECO:0000259" key="1">
    <source>
        <dbReference type="PROSITE" id="PS51704"/>
    </source>
</evidence>
<keyword evidence="3" id="KW-1185">Reference proteome</keyword>
<dbReference type="GO" id="GO:0006629">
    <property type="term" value="P:lipid metabolic process"/>
    <property type="evidence" value="ECO:0007669"/>
    <property type="project" value="InterPro"/>
</dbReference>
<evidence type="ECO:0000313" key="3">
    <source>
        <dbReference type="Proteomes" id="UP000275394"/>
    </source>
</evidence>
<comment type="caution">
    <text evidence="2">The sequence shown here is derived from an EMBL/GenBank/DDBJ whole genome shotgun (WGS) entry which is preliminary data.</text>
</comment>
<gene>
    <name evidence="2" type="ORF">EDC56_2939</name>
</gene>
<dbReference type="AlphaFoldDB" id="A0A3N2DKG3"/>
<evidence type="ECO:0000313" key="2">
    <source>
        <dbReference type="EMBL" id="ROS00293.1"/>
    </source>
</evidence>
<dbReference type="InterPro" id="IPR017946">
    <property type="entry name" value="PLC-like_Pdiesterase_TIM-brl"/>
</dbReference>
<protein>
    <submittedName>
        <fullName evidence="2">Glycerophosphoryl diester phosphodiesterase</fullName>
    </submittedName>
</protein>
<sequence length="238" mass="27277">MIIVGHRGARGEYPENTLQGFLYSQDIGLRHLEYDLRLSRDLEAFIHHDESLLRTCGDDTIASTKTMEQLRQYEANRDQQHNCPASIPSLRDVFEQCQKIESTQLEVKSDYPDIIDHLVPQIITTVKACKQQQKVIITSFDRYVLDVAQRLDPTINRGFLCETEGVDAIATAIELNCSWVIWHYPMLTAEQVQQAHEAGLRVSVFTVNKLDEMKRCEKLGVDSLITDYPSLALQHFLQ</sequence>
<dbReference type="Pfam" id="PF03009">
    <property type="entry name" value="GDPD"/>
    <property type="match status" value="1"/>
</dbReference>
<feature type="domain" description="GP-PDE" evidence="1">
    <location>
        <begin position="1"/>
        <end position="236"/>
    </location>
</feature>
<dbReference type="EMBL" id="RKHR01000005">
    <property type="protein sequence ID" value="ROS00293.1"/>
    <property type="molecule type" value="Genomic_DNA"/>
</dbReference>